<evidence type="ECO:0000259" key="1">
    <source>
        <dbReference type="Pfam" id="PF01402"/>
    </source>
</evidence>
<proteinExistence type="predicted"/>
<protein>
    <submittedName>
        <fullName evidence="2">Ribbon-helix-helix domain-containing protein</fullName>
    </submittedName>
</protein>
<dbReference type="InterPro" id="IPR002145">
    <property type="entry name" value="CopG"/>
</dbReference>
<gene>
    <name evidence="2" type="ORF">QA541_11215</name>
</gene>
<feature type="domain" description="Ribbon-helix-helix protein CopG" evidence="1">
    <location>
        <begin position="6"/>
        <end position="46"/>
    </location>
</feature>
<dbReference type="RefSeq" id="WP_101035999.1">
    <property type="nucleotide sequence ID" value="NZ_CP124584.1"/>
</dbReference>
<name>A0AAU6RDM1_9STAP</name>
<accession>A0AAU6RDM1</accession>
<dbReference type="InterPro" id="IPR010985">
    <property type="entry name" value="Ribbon_hlx_hlx"/>
</dbReference>
<dbReference type="Gene3D" id="1.10.1220.10">
    <property type="entry name" value="Met repressor-like"/>
    <property type="match status" value="1"/>
</dbReference>
<dbReference type="Pfam" id="PF01402">
    <property type="entry name" value="RHH_1"/>
    <property type="match status" value="1"/>
</dbReference>
<dbReference type="InterPro" id="IPR013321">
    <property type="entry name" value="Arc_rbn_hlx_hlx"/>
</dbReference>
<dbReference type="CDD" id="cd21631">
    <property type="entry name" value="RHH_CopG_NikR-like"/>
    <property type="match status" value="1"/>
</dbReference>
<dbReference type="SUPFAM" id="SSF47598">
    <property type="entry name" value="Ribbon-helix-helix"/>
    <property type="match status" value="1"/>
</dbReference>
<dbReference type="EMBL" id="CP124584">
    <property type="protein sequence ID" value="WZE67823.1"/>
    <property type="molecule type" value="Genomic_DNA"/>
</dbReference>
<sequence length="53" mass="6050">MVNTKKRVSIGLTDEQYELVDELAKSRGFSKSAIFVLALEEYVKKQTEKGKDK</sequence>
<keyword evidence="2" id="KW-0614">Plasmid</keyword>
<reference evidence="2" key="1">
    <citation type="submission" date="2023-04" db="EMBL/GenBank/DDBJ databases">
        <title>Macrococci isolated from food, foodproducing animals, and human clinical materials.</title>
        <authorList>
            <person name="Maslanova I."/>
            <person name="Svec P."/>
            <person name="Sedlacek I."/>
            <person name="Novakova D."/>
            <person name="Keller J.E."/>
            <person name="Schwendener S."/>
            <person name="Finstrlova A."/>
            <person name="Botka T."/>
            <person name="Kovarovic V."/>
            <person name="Petras P."/>
            <person name="Perreten V."/>
            <person name="Pantucek R."/>
        </authorList>
    </citation>
    <scope>NUCLEOTIDE SEQUENCE</scope>
    <source>
        <strain evidence="2">NRL/St 21/332</strain>
        <plasmid evidence="2">pMP21332_7</plasmid>
    </source>
</reference>
<evidence type="ECO:0000313" key="2">
    <source>
        <dbReference type="EMBL" id="WZE67823.1"/>
    </source>
</evidence>
<dbReference type="GO" id="GO:0006355">
    <property type="term" value="P:regulation of DNA-templated transcription"/>
    <property type="evidence" value="ECO:0007669"/>
    <property type="project" value="InterPro"/>
</dbReference>
<dbReference type="AlphaFoldDB" id="A0AAU6RDM1"/>
<organism evidence="2">
    <name type="scientific">Macrococcus psychrotolerans</name>
    <dbReference type="NCBI Taxonomy" id="3039389"/>
    <lineage>
        <taxon>Bacteria</taxon>
        <taxon>Bacillati</taxon>
        <taxon>Bacillota</taxon>
        <taxon>Bacilli</taxon>
        <taxon>Bacillales</taxon>
        <taxon>Staphylococcaceae</taxon>
        <taxon>Macrococcus</taxon>
    </lineage>
</organism>
<geneLocation type="plasmid" evidence="2">
    <name>pMP21332_7</name>
</geneLocation>